<evidence type="ECO:0000313" key="2">
    <source>
        <dbReference type="Proteomes" id="UP000050349"/>
    </source>
</evidence>
<evidence type="ECO:0000313" key="1">
    <source>
        <dbReference type="EMBL" id="KPU61927.1"/>
    </source>
</evidence>
<accession>A0A0P8X6Y0</accession>
<dbReference type="EMBL" id="LJXB01000042">
    <property type="protein sequence ID" value="KPU61927.1"/>
    <property type="molecule type" value="Genomic_DNA"/>
</dbReference>
<name>A0A0P8X6Y0_PSEFL</name>
<organism evidence="1 2">
    <name type="scientific">Pseudomonas fluorescens</name>
    <dbReference type="NCBI Taxonomy" id="294"/>
    <lineage>
        <taxon>Bacteria</taxon>
        <taxon>Pseudomonadati</taxon>
        <taxon>Pseudomonadota</taxon>
        <taxon>Gammaproteobacteria</taxon>
        <taxon>Pseudomonadales</taxon>
        <taxon>Pseudomonadaceae</taxon>
        <taxon>Pseudomonas</taxon>
    </lineage>
</organism>
<dbReference type="AlphaFoldDB" id="A0A0P8X6Y0"/>
<protein>
    <submittedName>
        <fullName evidence="1">Uncharacterized protein</fullName>
    </submittedName>
</protein>
<dbReference type="Proteomes" id="UP000050349">
    <property type="component" value="Unassembled WGS sequence"/>
</dbReference>
<gene>
    <name evidence="1" type="ORF">AN403_5993</name>
</gene>
<proteinExistence type="predicted"/>
<reference evidence="1 2" key="1">
    <citation type="submission" date="2015-09" db="EMBL/GenBank/DDBJ databases">
        <authorList>
            <person name="Jackson K.R."/>
            <person name="Lunt B.L."/>
            <person name="Fisher J.N.B."/>
            <person name="Gardner A.V."/>
            <person name="Bailey M.E."/>
            <person name="Deus L.M."/>
            <person name="Earl A.S."/>
            <person name="Gibby P.D."/>
            <person name="Hartmann K.A."/>
            <person name="Liu J.E."/>
            <person name="Manci A.M."/>
            <person name="Nielsen D.A."/>
            <person name="Solomon M.B."/>
            <person name="Breakwell D.P."/>
            <person name="Burnett S.H."/>
            <person name="Grose J.H."/>
        </authorList>
    </citation>
    <scope>NUCLEOTIDE SEQUENCE [LARGE SCALE GENOMIC DNA]</scope>
    <source>
        <strain evidence="1 2">S613</strain>
    </source>
</reference>
<comment type="caution">
    <text evidence="1">The sequence shown here is derived from an EMBL/GenBank/DDBJ whole genome shotgun (WGS) entry which is preliminary data.</text>
</comment>
<sequence>MEMRPASRPRRDLNASTATTWPTASWVLVVSIPFSLTGTVLLKCTSTPLTQIEANPVMVPTMPVPPIPPLSSLMPVPPTPPATAPVPPMPPGRFVSGAPVPPTPPLSVPMPVPPMPPGVAPVPPVPPGAWITGTPIVLASFWLTQAGAACNATGSPRPRTRAVARIRRKLTVMA</sequence>